<reference evidence="1" key="1">
    <citation type="submission" date="2022-11" db="EMBL/GenBank/DDBJ databases">
        <title>Centuries of genome instability and evolution in soft-shell clam transmissible cancer (bioRxiv).</title>
        <authorList>
            <person name="Hart S.F.M."/>
            <person name="Yonemitsu M.A."/>
            <person name="Giersch R.M."/>
            <person name="Beal B.F."/>
            <person name="Arriagada G."/>
            <person name="Davis B.W."/>
            <person name="Ostrander E.A."/>
            <person name="Goff S.P."/>
            <person name="Metzger M.J."/>
        </authorList>
    </citation>
    <scope>NUCLEOTIDE SEQUENCE</scope>
    <source>
        <strain evidence="1">MELC-2E11</strain>
        <tissue evidence="1">Siphon/mantle</tissue>
    </source>
</reference>
<gene>
    <name evidence="1" type="ORF">MAR_017105</name>
</gene>
<proteinExistence type="predicted"/>
<dbReference type="Proteomes" id="UP001164746">
    <property type="component" value="Chromosome 6"/>
</dbReference>
<sequence length="51" mass="5809">MQPHPARCRHHPVQKQRGTFTYITPKYSTHLGEAEGTLPHLRCGAVRESNI</sequence>
<dbReference type="EMBL" id="CP111017">
    <property type="protein sequence ID" value="WAR07147.1"/>
    <property type="molecule type" value="Genomic_DNA"/>
</dbReference>
<keyword evidence="2" id="KW-1185">Reference proteome</keyword>
<accession>A0ABY7EAS8</accession>
<evidence type="ECO:0000313" key="2">
    <source>
        <dbReference type="Proteomes" id="UP001164746"/>
    </source>
</evidence>
<protein>
    <submittedName>
        <fullName evidence="1">Uncharacterized protein</fullName>
    </submittedName>
</protein>
<name>A0ABY7EAS8_MYAAR</name>
<organism evidence="1 2">
    <name type="scientific">Mya arenaria</name>
    <name type="common">Soft-shell clam</name>
    <dbReference type="NCBI Taxonomy" id="6604"/>
    <lineage>
        <taxon>Eukaryota</taxon>
        <taxon>Metazoa</taxon>
        <taxon>Spiralia</taxon>
        <taxon>Lophotrochozoa</taxon>
        <taxon>Mollusca</taxon>
        <taxon>Bivalvia</taxon>
        <taxon>Autobranchia</taxon>
        <taxon>Heteroconchia</taxon>
        <taxon>Euheterodonta</taxon>
        <taxon>Imparidentia</taxon>
        <taxon>Neoheterodontei</taxon>
        <taxon>Myida</taxon>
        <taxon>Myoidea</taxon>
        <taxon>Myidae</taxon>
        <taxon>Mya</taxon>
    </lineage>
</organism>
<evidence type="ECO:0000313" key="1">
    <source>
        <dbReference type="EMBL" id="WAR07147.1"/>
    </source>
</evidence>